<feature type="compositionally biased region" description="Low complexity" evidence="8">
    <location>
        <begin position="15"/>
        <end position="49"/>
    </location>
</feature>
<keyword evidence="6" id="KW-0472">Membrane</keyword>
<accession>A0AAD8L9Y3</accession>
<dbReference type="Pfam" id="PF08137">
    <property type="entry name" value="DVL"/>
    <property type="match status" value="1"/>
</dbReference>
<dbReference type="PANTHER" id="PTHR47596:SF2">
    <property type="entry name" value="SMALL POLYPEPTIDE DEVIL 9"/>
    <property type="match status" value="1"/>
</dbReference>
<protein>
    <recommendedName>
        <fullName evidence="11">DVL</fullName>
    </recommendedName>
</protein>
<dbReference type="Proteomes" id="UP001229421">
    <property type="component" value="Unassembled WGS sequence"/>
</dbReference>
<comment type="subcellular location">
    <subcellularLocation>
        <location evidence="1">Cell membrane</location>
        <topology evidence="1">Single-pass membrane protein</topology>
    </subcellularLocation>
</comment>
<evidence type="ECO:0000313" key="9">
    <source>
        <dbReference type="EMBL" id="KAK1437083.1"/>
    </source>
</evidence>
<name>A0AAD8L9Y3_TARER</name>
<dbReference type="AlphaFoldDB" id="A0AAD8L9Y3"/>
<keyword evidence="5" id="KW-1133">Transmembrane helix</keyword>
<evidence type="ECO:0000256" key="2">
    <source>
        <dbReference type="ARBA" id="ARBA00022473"/>
    </source>
</evidence>
<keyword evidence="10" id="KW-1185">Reference proteome</keyword>
<keyword evidence="4" id="KW-0812">Transmembrane</keyword>
<dbReference type="GO" id="GO:0048367">
    <property type="term" value="P:shoot system development"/>
    <property type="evidence" value="ECO:0007669"/>
    <property type="project" value="UniProtKB-ARBA"/>
</dbReference>
<keyword evidence="2" id="KW-0217">Developmental protein</keyword>
<evidence type="ECO:0000256" key="3">
    <source>
        <dbReference type="ARBA" id="ARBA00022475"/>
    </source>
</evidence>
<dbReference type="PANTHER" id="PTHR47596">
    <property type="entry name" value="DVL13"/>
    <property type="match status" value="1"/>
</dbReference>
<evidence type="ECO:0000256" key="7">
    <source>
        <dbReference type="ARBA" id="ARBA00024340"/>
    </source>
</evidence>
<proteinExistence type="inferred from homology"/>
<dbReference type="GO" id="GO:0005886">
    <property type="term" value="C:plasma membrane"/>
    <property type="evidence" value="ECO:0007669"/>
    <property type="project" value="UniProtKB-SubCell"/>
</dbReference>
<gene>
    <name evidence="9" type="ORF">QVD17_02868</name>
</gene>
<reference evidence="9" key="1">
    <citation type="journal article" date="2023" name="bioRxiv">
        <title>Improved chromosome-level genome assembly for marigold (Tagetes erecta).</title>
        <authorList>
            <person name="Jiang F."/>
            <person name="Yuan L."/>
            <person name="Wang S."/>
            <person name="Wang H."/>
            <person name="Xu D."/>
            <person name="Wang A."/>
            <person name="Fan W."/>
        </authorList>
    </citation>
    <scope>NUCLEOTIDE SEQUENCE</scope>
    <source>
        <strain evidence="9">WSJ</strain>
        <tissue evidence="9">Leaf</tissue>
    </source>
</reference>
<evidence type="ECO:0000256" key="8">
    <source>
        <dbReference type="SAM" id="MobiDB-lite"/>
    </source>
</evidence>
<dbReference type="InterPro" id="IPR012552">
    <property type="entry name" value="DVL"/>
</dbReference>
<evidence type="ECO:0000256" key="6">
    <source>
        <dbReference type="ARBA" id="ARBA00023136"/>
    </source>
</evidence>
<dbReference type="EMBL" id="JAUHHV010000001">
    <property type="protein sequence ID" value="KAK1437083.1"/>
    <property type="molecule type" value="Genomic_DNA"/>
</dbReference>
<organism evidence="9 10">
    <name type="scientific">Tagetes erecta</name>
    <name type="common">African marigold</name>
    <dbReference type="NCBI Taxonomy" id="13708"/>
    <lineage>
        <taxon>Eukaryota</taxon>
        <taxon>Viridiplantae</taxon>
        <taxon>Streptophyta</taxon>
        <taxon>Embryophyta</taxon>
        <taxon>Tracheophyta</taxon>
        <taxon>Spermatophyta</taxon>
        <taxon>Magnoliopsida</taxon>
        <taxon>eudicotyledons</taxon>
        <taxon>Gunneridae</taxon>
        <taxon>Pentapetalae</taxon>
        <taxon>asterids</taxon>
        <taxon>campanulids</taxon>
        <taxon>Asterales</taxon>
        <taxon>Asteraceae</taxon>
        <taxon>Asteroideae</taxon>
        <taxon>Heliantheae alliance</taxon>
        <taxon>Tageteae</taxon>
        <taxon>Tagetes</taxon>
    </lineage>
</organism>
<comment type="similarity">
    <text evidence="7">Belongs to the DVL/RTFL small polypeptides family.</text>
</comment>
<dbReference type="GO" id="GO:0008285">
    <property type="term" value="P:negative regulation of cell population proliferation"/>
    <property type="evidence" value="ECO:0007669"/>
    <property type="project" value="InterPro"/>
</dbReference>
<sequence length="90" mass="10109">MEKKWKVSKQTDGCSRSSLTSSSSSSLLRSSSLKTTPKSSKSSSQSLPRAKSANFTSKCSSFTKEHKSRFYILKRCITMLVSWNKHHKDS</sequence>
<keyword evidence="3" id="KW-1003">Cell membrane</keyword>
<comment type="caution">
    <text evidence="9">The sequence shown here is derived from an EMBL/GenBank/DDBJ whole genome shotgun (WGS) entry which is preliminary data.</text>
</comment>
<evidence type="ECO:0000256" key="5">
    <source>
        <dbReference type="ARBA" id="ARBA00022989"/>
    </source>
</evidence>
<evidence type="ECO:0008006" key="11">
    <source>
        <dbReference type="Google" id="ProtNLM"/>
    </source>
</evidence>
<evidence type="ECO:0000256" key="1">
    <source>
        <dbReference type="ARBA" id="ARBA00004162"/>
    </source>
</evidence>
<feature type="region of interest" description="Disordered" evidence="8">
    <location>
        <begin position="1"/>
        <end position="61"/>
    </location>
</feature>
<evidence type="ECO:0000313" key="10">
    <source>
        <dbReference type="Proteomes" id="UP001229421"/>
    </source>
</evidence>
<evidence type="ECO:0000256" key="4">
    <source>
        <dbReference type="ARBA" id="ARBA00022692"/>
    </source>
</evidence>
<dbReference type="InterPro" id="IPR052692">
    <property type="entry name" value="DVL_RTFL_polypeptides"/>
</dbReference>